<keyword evidence="1 5" id="KW-0378">Hydrolase</keyword>
<dbReference type="GO" id="GO:0046872">
    <property type="term" value="F:metal ion binding"/>
    <property type="evidence" value="ECO:0007669"/>
    <property type="project" value="UniProtKB-KW"/>
</dbReference>
<evidence type="ECO:0000256" key="3">
    <source>
        <dbReference type="PIRSR" id="PIRSR603564-2"/>
    </source>
</evidence>
<sequence>MTTPTSVRPYKQAVSALIVIHTPDLQVLLMERTDFNEAWQSVTGSREGDESLEQTARREVFEETGIDTALYKLRNWQQSHDFEIFEIWRHRYAPGTTHNTEHVFSLEVPAVMAVTLAEGEHRRFKWVNWSQAAEMVFSPSNADAIRSLSERCAH</sequence>
<dbReference type="CDD" id="cd04664">
    <property type="entry name" value="NUDIX_DHNTPase_like"/>
    <property type="match status" value="1"/>
</dbReference>
<feature type="binding site" evidence="2">
    <location>
        <position position="32"/>
    </location>
    <ligand>
        <name>substrate</name>
    </ligand>
</feature>
<dbReference type="InterPro" id="IPR000086">
    <property type="entry name" value="NUDIX_hydrolase_dom"/>
</dbReference>
<proteinExistence type="predicted"/>
<reference evidence="5 7" key="1">
    <citation type="submission" date="2018-06" db="EMBL/GenBank/DDBJ databases">
        <authorList>
            <consortium name="Pathogen Informatics"/>
            <person name="Doyle S."/>
        </authorList>
    </citation>
    <scope>NUCLEOTIDE SEQUENCE [LARGE SCALE GENOMIC DNA]</scope>
    <source>
        <strain evidence="5 7">NCTC11159</strain>
    </source>
</reference>
<evidence type="ECO:0000259" key="4">
    <source>
        <dbReference type="PROSITE" id="PS51462"/>
    </source>
</evidence>
<feature type="binding site" evidence="2">
    <location>
        <begin position="82"/>
        <end position="85"/>
    </location>
    <ligand>
        <name>substrate</name>
    </ligand>
</feature>
<dbReference type="EMBL" id="UGHR01000001">
    <property type="protein sequence ID" value="STQ90731.1"/>
    <property type="molecule type" value="Genomic_DNA"/>
</dbReference>
<gene>
    <name evidence="5" type="primary">nudB_1</name>
    <name evidence="6" type="ORF">EV682_102273</name>
    <name evidence="5" type="ORF">NCTC11159_01798</name>
</gene>
<dbReference type="InterPro" id="IPR003564">
    <property type="entry name" value="DHNTPase"/>
</dbReference>
<organism evidence="5 7">
    <name type="scientific">Iodobacter fluviatilis</name>
    <dbReference type="NCBI Taxonomy" id="537"/>
    <lineage>
        <taxon>Bacteria</taxon>
        <taxon>Pseudomonadati</taxon>
        <taxon>Pseudomonadota</taxon>
        <taxon>Betaproteobacteria</taxon>
        <taxon>Neisseriales</taxon>
        <taxon>Chitinibacteraceae</taxon>
        <taxon>Iodobacter</taxon>
    </lineage>
</organism>
<evidence type="ECO:0000256" key="2">
    <source>
        <dbReference type="PIRSR" id="PIRSR603564-1"/>
    </source>
</evidence>
<accession>A0A377QA48</accession>
<dbReference type="AlphaFoldDB" id="A0A377QA48"/>
<dbReference type="PANTHER" id="PTHR43736:SF1">
    <property type="entry name" value="DIHYDRONEOPTERIN TRIPHOSPHATE DIPHOSPHATASE"/>
    <property type="match status" value="1"/>
</dbReference>
<dbReference type="Proteomes" id="UP000295794">
    <property type="component" value="Unassembled WGS sequence"/>
</dbReference>
<feature type="binding site" evidence="2">
    <location>
        <position position="43"/>
    </location>
    <ligand>
        <name>substrate</name>
    </ligand>
</feature>
<evidence type="ECO:0000256" key="1">
    <source>
        <dbReference type="ARBA" id="ARBA00022801"/>
    </source>
</evidence>
<evidence type="ECO:0000313" key="6">
    <source>
        <dbReference type="EMBL" id="TCU89361.1"/>
    </source>
</evidence>
<feature type="domain" description="Nudix hydrolase" evidence="4">
    <location>
        <begin position="9"/>
        <end position="149"/>
    </location>
</feature>
<dbReference type="GO" id="GO:0008828">
    <property type="term" value="F:dATP diphosphatase activity"/>
    <property type="evidence" value="ECO:0007669"/>
    <property type="project" value="InterPro"/>
</dbReference>
<dbReference type="PANTHER" id="PTHR43736">
    <property type="entry name" value="ADP-RIBOSE PYROPHOSPHATASE"/>
    <property type="match status" value="1"/>
</dbReference>
<dbReference type="NCBIfam" id="NF006961">
    <property type="entry name" value="PRK09438.1"/>
    <property type="match status" value="1"/>
</dbReference>
<dbReference type="InterPro" id="IPR020084">
    <property type="entry name" value="NUDIX_hydrolase_CS"/>
</dbReference>
<keyword evidence="3" id="KW-0460">Magnesium</keyword>
<evidence type="ECO:0000313" key="5">
    <source>
        <dbReference type="EMBL" id="STQ90731.1"/>
    </source>
</evidence>
<comment type="cofactor">
    <cofactor evidence="3">
        <name>Mg(2+)</name>
        <dbReference type="ChEBI" id="CHEBI:18420"/>
    </cofactor>
    <text evidence="3">Binds 1 Mg(2+) ion per subunit.</text>
</comment>
<evidence type="ECO:0000313" key="7">
    <source>
        <dbReference type="Proteomes" id="UP000255108"/>
    </source>
</evidence>
<keyword evidence="8" id="KW-1185">Reference proteome</keyword>
<keyword evidence="3" id="KW-0479">Metal-binding</keyword>
<dbReference type="EMBL" id="SMBT01000002">
    <property type="protein sequence ID" value="TCU89361.1"/>
    <property type="molecule type" value="Genomic_DNA"/>
</dbReference>
<protein>
    <submittedName>
        <fullName evidence="5">Dihydroneopterin triphosphate pyrophosphatase</fullName>
        <ecNumber evidence="5">3.6.1.-</ecNumber>
    </submittedName>
</protein>
<dbReference type="Pfam" id="PF00293">
    <property type="entry name" value="NUDIX"/>
    <property type="match status" value="1"/>
</dbReference>
<feature type="binding site" evidence="3">
    <location>
        <position position="59"/>
    </location>
    <ligand>
        <name>Mg(2+)</name>
        <dbReference type="ChEBI" id="CHEBI:18420"/>
    </ligand>
</feature>
<feature type="binding site" evidence="3">
    <location>
        <position position="120"/>
    </location>
    <ligand>
        <name>Mg(2+)</name>
        <dbReference type="ChEBI" id="CHEBI:18420"/>
    </ligand>
</feature>
<dbReference type="Proteomes" id="UP000255108">
    <property type="component" value="Unassembled WGS sequence"/>
</dbReference>
<dbReference type="GO" id="GO:0019177">
    <property type="term" value="F:dihydroneopterin triphosphate pyrophosphohydrolase activity"/>
    <property type="evidence" value="ECO:0007669"/>
    <property type="project" value="InterPro"/>
</dbReference>
<dbReference type="EC" id="3.6.1.-" evidence="5"/>
<dbReference type="PROSITE" id="PS00893">
    <property type="entry name" value="NUDIX_BOX"/>
    <property type="match status" value="1"/>
</dbReference>
<dbReference type="InterPro" id="IPR015797">
    <property type="entry name" value="NUDIX_hydrolase-like_dom_sf"/>
</dbReference>
<name>A0A377QA48_9NEIS</name>
<dbReference type="RefSeq" id="WP_115227014.1">
    <property type="nucleotide sequence ID" value="NZ_CAWOLO010000002.1"/>
</dbReference>
<feature type="binding site" evidence="2">
    <location>
        <position position="138"/>
    </location>
    <ligand>
        <name>substrate</name>
    </ligand>
</feature>
<dbReference type="Gene3D" id="3.90.79.10">
    <property type="entry name" value="Nucleoside Triphosphate Pyrophosphohydrolase"/>
    <property type="match status" value="1"/>
</dbReference>
<feature type="binding site" evidence="3">
    <location>
        <position position="63"/>
    </location>
    <ligand>
        <name>Mg(2+)</name>
        <dbReference type="ChEBI" id="CHEBI:18420"/>
    </ligand>
</feature>
<evidence type="ECO:0000313" key="8">
    <source>
        <dbReference type="Proteomes" id="UP000295794"/>
    </source>
</evidence>
<dbReference type="PROSITE" id="PS51462">
    <property type="entry name" value="NUDIX"/>
    <property type="match status" value="1"/>
</dbReference>
<dbReference type="SUPFAM" id="SSF55811">
    <property type="entry name" value="Nudix"/>
    <property type="match status" value="1"/>
</dbReference>
<dbReference type="GO" id="GO:0046656">
    <property type="term" value="P:folic acid biosynthetic process"/>
    <property type="evidence" value="ECO:0007669"/>
    <property type="project" value="InterPro"/>
</dbReference>
<dbReference type="OrthoDB" id="7066556at2"/>
<feature type="binding site" evidence="2">
    <location>
        <position position="11"/>
    </location>
    <ligand>
        <name>substrate</name>
    </ligand>
</feature>
<reference evidence="6 8" key="2">
    <citation type="submission" date="2019-03" db="EMBL/GenBank/DDBJ databases">
        <title>Genomic Encyclopedia of Type Strains, Phase IV (KMG-IV): sequencing the most valuable type-strain genomes for metagenomic binning, comparative biology and taxonomic classification.</title>
        <authorList>
            <person name="Goeker M."/>
        </authorList>
    </citation>
    <scope>NUCLEOTIDE SEQUENCE [LARGE SCALE GENOMIC DNA]</scope>
    <source>
        <strain evidence="6 8">DSM 3764</strain>
    </source>
</reference>
<dbReference type="PRINTS" id="PR01404">
    <property type="entry name" value="NPPPHYDRLASE"/>
</dbReference>